<dbReference type="InterPro" id="IPR025245">
    <property type="entry name" value="DUF4197"/>
</dbReference>
<dbReference type="RefSeq" id="WP_229737015.1">
    <property type="nucleotide sequence ID" value="NZ_BMGD01000004.1"/>
</dbReference>
<evidence type="ECO:0000313" key="2">
    <source>
        <dbReference type="EMBL" id="GGB68504.1"/>
    </source>
</evidence>
<proteinExistence type="predicted"/>
<feature type="chain" id="PRO_5047245649" description="DUF4197 domain-containing protein" evidence="1">
    <location>
        <begin position="31"/>
        <end position="239"/>
    </location>
</feature>
<dbReference type="EMBL" id="BMGD01000004">
    <property type="protein sequence ID" value="GGB68504.1"/>
    <property type="molecule type" value="Genomic_DNA"/>
</dbReference>
<evidence type="ECO:0008006" key="4">
    <source>
        <dbReference type="Google" id="ProtNLM"/>
    </source>
</evidence>
<reference evidence="3" key="1">
    <citation type="journal article" date="2019" name="Int. J. Syst. Evol. Microbiol.">
        <title>The Global Catalogue of Microorganisms (GCM) 10K type strain sequencing project: providing services to taxonomists for standard genome sequencing and annotation.</title>
        <authorList>
            <consortium name="The Broad Institute Genomics Platform"/>
            <consortium name="The Broad Institute Genome Sequencing Center for Infectious Disease"/>
            <person name="Wu L."/>
            <person name="Ma J."/>
        </authorList>
    </citation>
    <scope>NUCLEOTIDE SEQUENCE [LARGE SCALE GENOMIC DNA]</scope>
    <source>
        <strain evidence="3">CGMCC 1.12851</strain>
    </source>
</reference>
<keyword evidence="1" id="KW-0732">Signal</keyword>
<dbReference type="Proteomes" id="UP000614261">
    <property type="component" value="Unassembled WGS sequence"/>
</dbReference>
<organism evidence="2 3">
    <name type="scientific">Blastomonas aquatica</name>
    <dbReference type="NCBI Taxonomy" id="1510276"/>
    <lineage>
        <taxon>Bacteria</taxon>
        <taxon>Pseudomonadati</taxon>
        <taxon>Pseudomonadota</taxon>
        <taxon>Alphaproteobacteria</taxon>
        <taxon>Sphingomonadales</taxon>
        <taxon>Sphingomonadaceae</taxon>
        <taxon>Blastomonas</taxon>
    </lineage>
</organism>
<evidence type="ECO:0000313" key="3">
    <source>
        <dbReference type="Proteomes" id="UP000614261"/>
    </source>
</evidence>
<gene>
    <name evidence="2" type="ORF">GCM10010833_24660</name>
</gene>
<protein>
    <recommendedName>
        <fullName evidence="4">DUF4197 domain-containing protein</fullName>
    </recommendedName>
</protein>
<comment type="caution">
    <text evidence="2">The sequence shown here is derived from an EMBL/GenBank/DDBJ whole genome shotgun (WGS) entry which is preliminary data.</text>
</comment>
<feature type="signal peptide" evidence="1">
    <location>
        <begin position="1"/>
        <end position="30"/>
    </location>
</feature>
<dbReference type="Pfam" id="PF13852">
    <property type="entry name" value="DUF4197"/>
    <property type="match status" value="1"/>
</dbReference>
<name>A0ABQ1JGP7_9SPHN</name>
<sequence length="239" mass="24831">MAFRNLHLALALAATSATLAFVAMPTPAFAQTAKAPKTAGGSMKGLLGTASDSALDRLSRPGAFYADQAVRILLPGPLQKATRLMSLTDKAGLTTNLTRSINDAAGLAAQEAKPVFRSAIDSMTLTDGVGIVTGGDTGGTQYLRRTSGEVLRQKMRPLVSDALGRTGALKQLDTLGSGGGNGGMLGALAGVNISRDGLIDSVTDQAMPGIFTYIGREEATFRQNPLKAGQRLLDSIRQR</sequence>
<accession>A0ABQ1JGP7</accession>
<keyword evidence="3" id="KW-1185">Reference proteome</keyword>
<evidence type="ECO:0000256" key="1">
    <source>
        <dbReference type="SAM" id="SignalP"/>
    </source>
</evidence>